<organism evidence="5 6">
    <name type="scientific">Streptomyces brasiliensis</name>
    <dbReference type="NCBI Taxonomy" id="1954"/>
    <lineage>
        <taxon>Bacteria</taxon>
        <taxon>Bacillati</taxon>
        <taxon>Actinomycetota</taxon>
        <taxon>Actinomycetes</taxon>
        <taxon>Kitasatosporales</taxon>
        <taxon>Streptomycetaceae</taxon>
        <taxon>Streptomyces</taxon>
    </lineage>
</organism>
<reference evidence="5" key="1">
    <citation type="journal article" date="2014" name="Int. J. Syst. Evol. Microbiol.">
        <title>Complete genome sequence of Corynebacterium casei LMG S-19264T (=DSM 44701T), isolated from a smear-ripened cheese.</title>
        <authorList>
            <consortium name="US DOE Joint Genome Institute (JGI-PGF)"/>
            <person name="Walter F."/>
            <person name="Albersmeier A."/>
            <person name="Kalinowski J."/>
            <person name="Ruckert C."/>
        </authorList>
    </citation>
    <scope>NUCLEOTIDE SEQUENCE</scope>
    <source>
        <strain evidence="5">JCM 3086</strain>
    </source>
</reference>
<dbReference type="SUPFAM" id="SSF52540">
    <property type="entry name" value="P-loop containing nucleoside triphosphate hydrolases"/>
    <property type="match status" value="1"/>
</dbReference>
<keyword evidence="6" id="KW-1185">Reference proteome</keyword>
<dbReference type="Pfam" id="PF12399">
    <property type="entry name" value="BCA_ABC_TP_C"/>
    <property type="match status" value="1"/>
</dbReference>
<protein>
    <submittedName>
        <fullName evidence="5">ABC transporter ATP-binding protein</fullName>
    </submittedName>
</protein>
<dbReference type="Pfam" id="PF00005">
    <property type="entry name" value="ABC_tran"/>
    <property type="match status" value="1"/>
</dbReference>
<dbReference type="InterPro" id="IPR003593">
    <property type="entry name" value="AAA+_ATPase"/>
</dbReference>
<dbReference type="CDD" id="cd03219">
    <property type="entry name" value="ABC_Mj1267_LivG_branched"/>
    <property type="match status" value="1"/>
</dbReference>
<accession>A0A917P7H8</accession>
<dbReference type="PROSITE" id="PS50893">
    <property type="entry name" value="ABC_TRANSPORTER_2"/>
    <property type="match status" value="1"/>
</dbReference>
<proteinExistence type="predicted"/>
<dbReference type="Proteomes" id="UP000657574">
    <property type="component" value="Unassembled WGS sequence"/>
</dbReference>
<dbReference type="GO" id="GO:0016887">
    <property type="term" value="F:ATP hydrolysis activity"/>
    <property type="evidence" value="ECO:0007669"/>
    <property type="project" value="InterPro"/>
</dbReference>
<dbReference type="InterPro" id="IPR003439">
    <property type="entry name" value="ABC_transporter-like_ATP-bd"/>
</dbReference>
<dbReference type="InterPro" id="IPR032823">
    <property type="entry name" value="BCA_ABC_TP_C"/>
</dbReference>
<dbReference type="PANTHER" id="PTHR45772:SF3">
    <property type="entry name" value="ABC TRANSPORTER ATP-BINDING PROTEIN"/>
    <property type="match status" value="1"/>
</dbReference>
<dbReference type="SMART" id="SM00382">
    <property type="entry name" value="AAA"/>
    <property type="match status" value="1"/>
</dbReference>
<dbReference type="GO" id="GO:0005524">
    <property type="term" value="F:ATP binding"/>
    <property type="evidence" value="ECO:0007669"/>
    <property type="project" value="UniProtKB-KW"/>
</dbReference>
<evidence type="ECO:0000256" key="1">
    <source>
        <dbReference type="ARBA" id="ARBA00022448"/>
    </source>
</evidence>
<gene>
    <name evidence="5" type="ORF">GCM10010121_090150</name>
</gene>
<dbReference type="InterPro" id="IPR051120">
    <property type="entry name" value="ABC_AA/LPS_Transport"/>
</dbReference>
<dbReference type="RefSeq" id="WP_189317096.1">
    <property type="nucleotide sequence ID" value="NZ_BMQA01000086.1"/>
</dbReference>
<keyword evidence="2" id="KW-0547">Nucleotide-binding</keyword>
<reference evidence="5" key="2">
    <citation type="submission" date="2020-09" db="EMBL/GenBank/DDBJ databases">
        <authorList>
            <person name="Sun Q."/>
            <person name="Ohkuma M."/>
        </authorList>
    </citation>
    <scope>NUCLEOTIDE SEQUENCE</scope>
    <source>
        <strain evidence="5">JCM 3086</strain>
    </source>
</reference>
<comment type="caution">
    <text evidence="5">The sequence shown here is derived from an EMBL/GenBank/DDBJ whole genome shotgun (WGS) entry which is preliminary data.</text>
</comment>
<dbReference type="EMBL" id="BMQA01000086">
    <property type="protein sequence ID" value="GGJ65480.1"/>
    <property type="molecule type" value="Genomic_DNA"/>
</dbReference>
<dbReference type="InterPro" id="IPR027417">
    <property type="entry name" value="P-loop_NTPase"/>
</dbReference>
<evidence type="ECO:0000313" key="5">
    <source>
        <dbReference type="EMBL" id="GGJ65480.1"/>
    </source>
</evidence>
<evidence type="ECO:0000256" key="3">
    <source>
        <dbReference type="ARBA" id="ARBA00022840"/>
    </source>
</evidence>
<evidence type="ECO:0000313" key="6">
    <source>
        <dbReference type="Proteomes" id="UP000657574"/>
    </source>
</evidence>
<dbReference type="GO" id="GO:0005886">
    <property type="term" value="C:plasma membrane"/>
    <property type="evidence" value="ECO:0007669"/>
    <property type="project" value="TreeGrafter"/>
</dbReference>
<dbReference type="Gene3D" id="3.40.50.300">
    <property type="entry name" value="P-loop containing nucleotide triphosphate hydrolases"/>
    <property type="match status" value="1"/>
</dbReference>
<sequence length="252" mass="26985">MSAGSALELADIQYRIGAARILTDVSLRIAPGEIVCLIGPNGAGKTTLMNVITGTVQPQSGSITWQGRDVTRHGPHHRSRLGLGRTFQTSYLFDQLTLLENVALGAGGPHASGFRGLLGIGANARHLREQAGESLEMVGLGAKAHQRVSSLSHAERRKVEIAISLVSGADMVLLDEPMAGVSAEDVPDLVELIQRLATPTTSVMLVEHHMDVVLQLAHRLVVLHHGEVLAEGHPDDVMNNREVQTAYMGEEL</sequence>
<name>A0A917P7H8_9ACTN</name>
<evidence type="ECO:0000256" key="2">
    <source>
        <dbReference type="ARBA" id="ARBA00022741"/>
    </source>
</evidence>
<keyword evidence="1" id="KW-0813">Transport</keyword>
<dbReference type="AlphaFoldDB" id="A0A917P7H8"/>
<dbReference type="PANTHER" id="PTHR45772">
    <property type="entry name" value="CONSERVED COMPONENT OF ABC TRANSPORTER FOR NATURAL AMINO ACIDS-RELATED"/>
    <property type="match status" value="1"/>
</dbReference>
<feature type="domain" description="ABC transporter" evidence="4">
    <location>
        <begin position="7"/>
        <end position="250"/>
    </location>
</feature>
<evidence type="ECO:0000259" key="4">
    <source>
        <dbReference type="PROSITE" id="PS50893"/>
    </source>
</evidence>
<keyword evidence="3 5" id="KW-0067">ATP-binding</keyword>